<dbReference type="Proteomes" id="UP001143400">
    <property type="component" value="Unassembled WGS sequence"/>
</dbReference>
<dbReference type="GO" id="GO:0016887">
    <property type="term" value="F:ATP hydrolysis activity"/>
    <property type="evidence" value="ECO:0007669"/>
    <property type="project" value="InterPro"/>
</dbReference>
<sequence length="244" mass="26979">MLRGLRIEWSKVEDRGGYPYDIPAIAQIEELDLNASVTIFVGANGSGKSTLLEAIATQLRCNPEGGSRNFAFSTENTLSPLHRTIRLITGAPVHKDAFFYRADTYFNVATEMRRLDGEASFGPPVVSSYGGTDLHDLSHGQAVIRLLRHRFSPRGIYVMDEPEAALAPETQFEAIAAIADLTRRGAQFVLATHSPLLMAMPGATLYELTEHGLERRAYHELGHVRLYKRFLADPASVLAHLTED</sequence>
<evidence type="ECO:0000256" key="1">
    <source>
        <dbReference type="ARBA" id="ARBA00004202"/>
    </source>
</evidence>
<evidence type="ECO:0000256" key="2">
    <source>
        <dbReference type="ARBA" id="ARBA00022448"/>
    </source>
</evidence>
<dbReference type="Pfam" id="PF13304">
    <property type="entry name" value="AAA_21"/>
    <property type="match status" value="1"/>
</dbReference>
<dbReference type="GO" id="GO:0005886">
    <property type="term" value="C:plasma membrane"/>
    <property type="evidence" value="ECO:0007669"/>
    <property type="project" value="UniProtKB-SubCell"/>
</dbReference>
<keyword evidence="6" id="KW-0406">Ion transport</keyword>
<dbReference type="SUPFAM" id="SSF52540">
    <property type="entry name" value="P-loop containing nucleoside triphosphate hydrolases"/>
    <property type="match status" value="1"/>
</dbReference>
<evidence type="ECO:0000256" key="4">
    <source>
        <dbReference type="ARBA" id="ARBA00022496"/>
    </source>
</evidence>
<evidence type="ECO:0000313" key="11">
    <source>
        <dbReference type="Proteomes" id="UP000758856"/>
    </source>
</evidence>
<reference evidence="10 11" key="2">
    <citation type="submission" date="2021-01" db="EMBL/GenBank/DDBJ databases">
        <title>Genomic Encyclopedia of Type Strains, Phase IV (KMG-IV): sequencing the most valuable type-strain genomes for metagenomic binning, comparative biology and taxonomic classification.</title>
        <authorList>
            <person name="Goeker M."/>
        </authorList>
    </citation>
    <scope>NUCLEOTIDE SEQUENCE [LARGE SCALE GENOMIC DNA]</scope>
    <source>
        <strain evidence="10 11">DSM 6130</strain>
    </source>
</reference>
<reference evidence="9" key="1">
    <citation type="journal article" date="2014" name="Int. J. Syst. Evol. Microbiol.">
        <title>Complete genome sequence of Corynebacterium casei LMG S-19264T (=DSM 44701T), isolated from a smear-ripened cheese.</title>
        <authorList>
            <consortium name="US DOE Joint Genome Institute (JGI-PGF)"/>
            <person name="Walter F."/>
            <person name="Albersmeier A."/>
            <person name="Kalinowski J."/>
            <person name="Ruckert C."/>
        </authorList>
    </citation>
    <scope>NUCLEOTIDE SEQUENCE</scope>
    <source>
        <strain evidence="9">VKM B-1606</strain>
    </source>
</reference>
<dbReference type="EMBL" id="BSFF01000009">
    <property type="protein sequence ID" value="GLK57400.1"/>
    <property type="molecule type" value="Genomic_DNA"/>
</dbReference>
<dbReference type="SMART" id="SM00382">
    <property type="entry name" value="AAA"/>
    <property type="match status" value="1"/>
</dbReference>
<reference evidence="9" key="3">
    <citation type="submission" date="2023-01" db="EMBL/GenBank/DDBJ databases">
        <authorList>
            <person name="Sun Q."/>
            <person name="Evtushenko L."/>
        </authorList>
    </citation>
    <scope>NUCLEOTIDE SEQUENCE</scope>
    <source>
        <strain evidence="9">VKM B-1606</strain>
    </source>
</reference>
<keyword evidence="2" id="KW-0813">Transport</keyword>
<accession>A0A9W6MT34</accession>
<organism evidence="9 12">
    <name type="scientific">Methylopila capsulata</name>
    <dbReference type="NCBI Taxonomy" id="61654"/>
    <lineage>
        <taxon>Bacteria</taxon>
        <taxon>Pseudomonadati</taxon>
        <taxon>Pseudomonadota</taxon>
        <taxon>Alphaproteobacteria</taxon>
        <taxon>Hyphomicrobiales</taxon>
        <taxon>Methylopilaceae</taxon>
        <taxon>Methylopila</taxon>
    </lineage>
</organism>
<comment type="subcellular location">
    <subcellularLocation>
        <location evidence="1">Cell membrane</location>
        <topology evidence="1">Peripheral membrane protein</topology>
    </subcellularLocation>
</comment>
<keyword evidence="4" id="KW-0410">Iron transport</keyword>
<dbReference type="EMBL" id="JAFBCY010000005">
    <property type="protein sequence ID" value="MBM7853387.1"/>
    <property type="molecule type" value="Genomic_DNA"/>
</dbReference>
<keyword evidence="5" id="KW-0408">Iron</keyword>
<dbReference type="Gene3D" id="3.40.50.300">
    <property type="entry name" value="P-loop containing nucleotide triphosphate hydrolases"/>
    <property type="match status" value="2"/>
</dbReference>
<keyword evidence="11" id="KW-1185">Reference proteome</keyword>
<evidence type="ECO:0000256" key="6">
    <source>
        <dbReference type="ARBA" id="ARBA00023065"/>
    </source>
</evidence>
<evidence type="ECO:0000256" key="7">
    <source>
        <dbReference type="ARBA" id="ARBA00023136"/>
    </source>
</evidence>
<dbReference type="PANTHER" id="PTHR42771">
    <property type="entry name" value="IRON(3+)-HYDROXAMATE IMPORT ATP-BINDING PROTEIN FHUC"/>
    <property type="match status" value="1"/>
</dbReference>
<dbReference type="PANTHER" id="PTHR42771:SF2">
    <property type="entry name" value="IRON(3+)-HYDROXAMATE IMPORT ATP-BINDING PROTEIN FHUC"/>
    <property type="match status" value="1"/>
</dbReference>
<dbReference type="InterPro" id="IPR003593">
    <property type="entry name" value="AAA+_ATPase"/>
</dbReference>
<dbReference type="InterPro" id="IPR051535">
    <property type="entry name" value="Siderophore_ABC-ATPase"/>
</dbReference>
<dbReference type="Pfam" id="PF13476">
    <property type="entry name" value="AAA_23"/>
    <property type="match status" value="1"/>
</dbReference>
<name>A0A9W6MT34_9HYPH</name>
<comment type="caution">
    <text evidence="9">The sequence shown here is derived from an EMBL/GenBank/DDBJ whole genome shotgun (WGS) entry which is preliminary data.</text>
</comment>
<evidence type="ECO:0000259" key="8">
    <source>
        <dbReference type="SMART" id="SM00382"/>
    </source>
</evidence>
<proteinExistence type="predicted"/>
<evidence type="ECO:0000313" key="9">
    <source>
        <dbReference type="EMBL" id="GLK57400.1"/>
    </source>
</evidence>
<dbReference type="InterPro" id="IPR027417">
    <property type="entry name" value="P-loop_NTPase"/>
</dbReference>
<dbReference type="RefSeq" id="WP_204951849.1">
    <property type="nucleotide sequence ID" value="NZ_BSFF01000009.1"/>
</dbReference>
<dbReference type="GO" id="GO:0006826">
    <property type="term" value="P:iron ion transport"/>
    <property type="evidence" value="ECO:0007669"/>
    <property type="project" value="UniProtKB-KW"/>
</dbReference>
<dbReference type="CDD" id="cd00267">
    <property type="entry name" value="ABC_ATPase"/>
    <property type="match status" value="1"/>
</dbReference>
<keyword evidence="3" id="KW-1003">Cell membrane</keyword>
<evidence type="ECO:0000256" key="3">
    <source>
        <dbReference type="ARBA" id="ARBA00022475"/>
    </source>
</evidence>
<dbReference type="GO" id="GO:0005524">
    <property type="term" value="F:ATP binding"/>
    <property type="evidence" value="ECO:0007669"/>
    <property type="project" value="InterPro"/>
</dbReference>
<dbReference type="AlphaFoldDB" id="A0A9W6MT34"/>
<evidence type="ECO:0000313" key="12">
    <source>
        <dbReference type="Proteomes" id="UP001143400"/>
    </source>
</evidence>
<protein>
    <submittedName>
        <fullName evidence="9 10">ATPase</fullName>
    </submittedName>
</protein>
<evidence type="ECO:0000313" key="10">
    <source>
        <dbReference type="EMBL" id="MBM7853387.1"/>
    </source>
</evidence>
<dbReference type="InterPro" id="IPR038729">
    <property type="entry name" value="Rad50/SbcC_AAA"/>
</dbReference>
<dbReference type="InterPro" id="IPR003959">
    <property type="entry name" value="ATPase_AAA_core"/>
</dbReference>
<keyword evidence="7" id="KW-0472">Membrane</keyword>
<evidence type="ECO:0000256" key="5">
    <source>
        <dbReference type="ARBA" id="ARBA00023004"/>
    </source>
</evidence>
<feature type="domain" description="AAA+ ATPase" evidence="8">
    <location>
        <begin position="34"/>
        <end position="223"/>
    </location>
</feature>
<dbReference type="Proteomes" id="UP000758856">
    <property type="component" value="Unassembled WGS sequence"/>
</dbReference>
<dbReference type="GO" id="GO:0006302">
    <property type="term" value="P:double-strand break repair"/>
    <property type="evidence" value="ECO:0007669"/>
    <property type="project" value="InterPro"/>
</dbReference>
<gene>
    <name evidence="9" type="ORF">GCM10008170_34200</name>
    <name evidence="10" type="ORF">JOD31_003648</name>
</gene>